<comment type="caution">
    <text evidence="1">The sequence shown here is derived from an EMBL/GenBank/DDBJ whole genome shotgun (WGS) entry which is preliminary data.</text>
</comment>
<reference evidence="1" key="1">
    <citation type="submission" date="2017-12" db="EMBL/GenBank/DDBJ databases">
        <title>Sequencing the genomes of 1000 Actinobacteria strains.</title>
        <authorList>
            <person name="Klenk H.-P."/>
        </authorList>
    </citation>
    <scope>NUCLEOTIDE SEQUENCE [LARGE SCALE GENOMIC DNA]</scope>
    <source>
        <strain evidence="1">DSM 44228</strain>
    </source>
</reference>
<dbReference type="AlphaFoldDB" id="A0A2N3XUQ7"/>
<gene>
    <name evidence="1" type="ORF">A8926_2027</name>
</gene>
<proteinExistence type="predicted"/>
<organism evidence="1 2">
    <name type="scientific">Saccharopolyspora spinosa</name>
    <dbReference type="NCBI Taxonomy" id="60894"/>
    <lineage>
        <taxon>Bacteria</taxon>
        <taxon>Bacillati</taxon>
        <taxon>Actinomycetota</taxon>
        <taxon>Actinomycetes</taxon>
        <taxon>Pseudonocardiales</taxon>
        <taxon>Pseudonocardiaceae</taxon>
        <taxon>Saccharopolyspora</taxon>
    </lineage>
</organism>
<evidence type="ECO:0000313" key="1">
    <source>
        <dbReference type="EMBL" id="PKW14414.1"/>
    </source>
</evidence>
<keyword evidence="2" id="KW-1185">Reference proteome</keyword>
<name>A0A2N3XUQ7_SACSN</name>
<accession>A0A2N3XUQ7</accession>
<dbReference type="EMBL" id="PJNB01000001">
    <property type="protein sequence ID" value="PKW14414.1"/>
    <property type="molecule type" value="Genomic_DNA"/>
</dbReference>
<dbReference type="Proteomes" id="UP000233786">
    <property type="component" value="Unassembled WGS sequence"/>
</dbReference>
<protein>
    <submittedName>
        <fullName evidence="1">Uncharacterized protein</fullName>
    </submittedName>
</protein>
<evidence type="ECO:0000313" key="2">
    <source>
        <dbReference type="Proteomes" id="UP000233786"/>
    </source>
</evidence>
<sequence>MTLKYCPACHIDRWRYQHSQDAFCEHRLKRS</sequence>